<dbReference type="AlphaFoldDB" id="A9B9F9"/>
<reference evidence="1 2" key="1">
    <citation type="journal article" date="2007" name="PLoS Genet.">
        <title>Patterns and implications of gene gain and loss in the evolution of Prochlorococcus.</title>
        <authorList>
            <person name="Kettler G.C."/>
            <person name="Martiny A.C."/>
            <person name="Huang K."/>
            <person name="Zucker J."/>
            <person name="Coleman M.L."/>
            <person name="Rodrigue S."/>
            <person name="Chen F."/>
            <person name="Lapidus A."/>
            <person name="Ferriera S."/>
            <person name="Johnson J."/>
            <person name="Steglich C."/>
            <person name="Church G.M."/>
            <person name="Richardson P."/>
            <person name="Chisholm S.W."/>
        </authorList>
    </citation>
    <scope>NUCLEOTIDE SEQUENCE [LARGE SCALE GENOMIC DNA]</scope>
    <source>
        <strain evidence="2">MIT 9211</strain>
    </source>
</reference>
<accession>A9B9F9</accession>
<gene>
    <name evidence="1" type="ordered locus">P9211_00831</name>
</gene>
<sequence length="55" mass="6569">MKEKVSSAQLFGKTLDHDQLKMFNNCFEPNFYHIAAKPFPGLISWHWFIFGNWHL</sequence>
<dbReference type="EMBL" id="CP000878">
    <property type="protein sequence ID" value="ABX08014.1"/>
    <property type="molecule type" value="Genomic_DNA"/>
</dbReference>
<protein>
    <submittedName>
        <fullName evidence="1">Uncharacterized protein</fullName>
    </submittedName>
</protein>
<organism evidence="1 2">
    <name type="scientific">Prochlorococcus marinus (strain MIT 9211)</name>
    <dbReference type="NCBI Taxonomy" id="93059"/>
    <lineage>
        <taxon>Bacteria</taxon>
        <taxon>Bacillati</taxon>
        <taxon>Cyanobacteriota</taxon>
        <taxon>Cyanophyceae</taxon>
        <taxon>Synechococcales</taxon>
        <taxon>Prochlorococcaceae</taxon>
        <taxon>Prochlorococcus</taxon>
    </lineage>
</organism>
<keyword evidence="2" id="KW-1185">Reference proteome</keyword>
<evidence type="ECO:0000313" key="1">
    <source>
        <dbReference type="EMBL" id="ABX08014.1"/>
    </source>
</evidence>
<proteinExistence type="predicted"/>
<evidence type="ECO:0000313" key="2">
    <source>
        <dbReference type="Proteomes" id="UP000000788"/>
    </source>
</evidence>
<name>A9B9F9_PROM4</name>
<dbReference type="KEGG" id="pmj:P9211_00831"/>
<dbReference type="Proteomes" id="UP000000788">
    <property type="component" value="Chromosome"/>
</dbReference>
<dbReference type="STRING" id="93059.P9211_00831"/>
<dbReference type="HOGENOM" id="CLU_3028756_0_0_3"/>